<protein>
    <recommendedName>
        <fullName evidence="4">Lipoprotein</fullName>
    </recommendedName>
</protein>
<accession>J1AND4</accession>
<sequence length="227" mass="24350">MGMHTKSLIVCLLIMAAAVLVCGCTDESASAGENPAPTLPEPTEAAVGQPVPTPPGAWDGSEPKEIGFVDPATYHLPTPEPTVTFTRPPDDLHVAYGQDGTASEAGLSMNVWGSYFEIASTHSGSVMASEVFHIPFPYWAINYTATAYNSEYSGFSVEIRDANDPNRDVGGIELSGPDFINNDSETNFTASGALLFREGFRDYYMVIHPTGLKSFSVRVFGPAKYLV</sequence>
<dbReference type="AlphaFoldDB" id="J1AND4"/>
<evidence type="ECO:0008006" key="4">
    <source>
        <dbReference type="Google" id="ProtNLM"/>
    </source>
</evidence>
<reference evidence="2 3" key="1">
    <citation type="submission" date="2011-08" db="EMBL/GenBank/DDBJ databases">
        <title>The complete genome of Methanofollis liminatans DSM 4140.</title>
        <authorList>
            <consortium name="US DOE Joint Genome Institute (JGI-PGF)"/>
            <person name="Lucas S."/>
            <person name="Han J."/>
            <person name="Lapidus A."/>
            <person name="Bruce D."/>
            <person name="Goodwin L."/>
            <person name="Pitluck S."/>
            <person name="Peters L."/>
            <person name="Kyrpides N."/>
            <person name="Mavromatis K."/>
            <person name="Ivanova N."/>
            <person name="Mikhailova N."/>
            <person name="Lu M."/>
            <person name="Detter J.C."/>
            <person name="Tapia R."/>
            <person name="Han C."/>
            <person name="Land M."/>
            <person name="Hauser L."/>
            <person name="Markowitz V."/>
            <person name="Cheng J.-F."/>
            <person name="Hugenholtz P."/>
            <person name="Woyke T."/>
            <person name="Wu D."/>
            <person name="Spring S."/>
            <person name="Schuler E."/>
            <person name="Brambilla E."/>
            <person name="Klenk H.-P."/>
            <person name="Eisen J.A."/>
        </authorList>
    </citation>
    <scope>NUCLEOTIDE SEQUENCE [LARGE SCALE GENOMIC DNA]</scope>
    <source>
        <strain evidence="2 3">DSM 4140</strain>
    </source>
</reference>
<evidence type="ECO:0000313" key="3">
    <source>
        <dbReference type="Proteomes" id="UP000005095"/>
    </source>
</evidence>
<dbReference type="HOGENOM" id="CLU_1217578_0_0_2"/>
<dbReference type="STRING" id="28892.Metli_0370"/>
<dbReference type="EMBL" id="CM001555">
    <property type="protein sequence ID" value="EJG06338.1"/>
    <property type="molecule type" value="Genomic_DNA"/>
</dbReference>
<feature type="region of interest" description="Disordered" evidence="1">
    <location>
        <begin position="30"/>
        <end position="52"/>
    </location>
</feature>
<evidence type="ECO:0000313" key="2">
    <source>
        <dbReference type="EMBL" id="EJG06338.1"/>
    </source>
</evidence>
<organism evidence="2 3">
    <name type="scientific">Methanofollis liminatans DSM 4140</name>
    <dbReference type="NCBI Taxonomy" id="28892"/>
    <lineage>
        <taxon>Archaea</taxon>
        <taxon>Methanobacteriati</taxon>
        <taxon>Methanobacteriota</taxon>
        <taxon>Stenosarchaea group</taxon>
        <taxon>Methanomicrobia</taxon>
        <taxon>Methanomicrobiales</taxon>
        <taxon>Methanomicrobiaceae</taxon>
        <taxon>Methanofollis</taxon>
    </lineage>
</organism>
<name>J1AND4_9EURY</name>
<dbReference type="Proteomes" id="UP000005095">
    <property type="component" value="Chromosome"/>
</dbReference>
<proteinExistence type="predicted"/>
<dbReference type="PROSITE" id="PS51257">
    <property type="entry name" value="PROKAR_LIPOPROTEIN"/>
    <property type="match status" value="1"/>
</dbReference>
<evidence type="ECO:0000256" key="1">
    <source>
        <dbReference type="SAM" id="MobiDB-lite"/>
    </source>
</evidence>
<keyword evidence="3" id="KW-1185">Reference proteome</keyword>
<gene>
    <name evidence="2" type="ORF">Metli_0370</name>
</gene>